<evidence type="ECO:0000256" key="8">
    <source>
        <dbReference type="ARBA" id="ARBA00022723"/>
    </source>
</evidence>
<keyword evidence="12 19" id="KW-0460">Magnesium</keyword>
<dbReference type="InterPro" id="IPR017945">
    <property type="entry name" value="DHBP_synth_RibB-like_a/b_dom"/>
</dbReference>
<feature type="region of interest" description="DHBP synthase" evidence="19">
    <location>
        <begin position="1"/>
        <end position="208"/>
    </location>
</feature>
<keyword evidence="8 19" id="KW-0479">Metal-binding</keyword>
<feature type="binding site" evidence="19">
    <location>
        <begin position="147"/>
        <end position="151"/>
    </location>
    <ligand>
        <name>D-ribulose 5-phosphate</name>
        <dbReference type="ChEBI" id="CHEBI:58121"/>
    </ligand>
</feature>
<dbReference type="NCBIfam" id="NF001591">
    <property type="entry name" value="PRK00393.1"/>
    <property type="match status" value="1"/>
</dbReference>
<sequence length="421" mass="47152">MRDSKDPEELNSIEEAIEEIRAGRMLIVVDDEDRENEGDFIMAGDKVTPEAVNFMSLYGRGLICVPLAEERLKELDLHPMVSENTSKMGTSFTVSVDAVRETTTGISAQDRAVTIRTLLDPRTRPQDLARPGHIFPLRAAQGGVLRRAGHTEAAVDLARLAQLTPAGVLCEIMNEDGSMARLPHLRKMAKRFDLKIISVASLIQYRRHHDQLIRKIVRTHLPTRFGDFELFIFRSVLEGDVHVALVKGDVSSGGPVLVRVHSQCLTGDVLESHRCDCGEQKDLALERIGKEGRGVFLYMRQEGRGIGLENKIRAYHLQDQGLDTVEANLKLGFRPDERDYGIGAQILAELGVREIRLMTNNPKKRAGLEGYGLKIVERIPLEISPKEENRHYLETKRTKLGHLFGSGHDETLQDEEGSRSD</sequence>
<dbReference type="InterPro" id="IPR016299">
    <property type="entry name" value="Riboflavin_synth_RibBA"/>
</dbReference>
<evidence type="ECO:0000256" key="4">
    <source>
        <dbReference type="ARBA" id="ARBA00004853"/>
    </source>
</evidence>
<dbReference type="GO" id="GO:0009231">
    <property type="term" value="P:riboflavin biosynthetic process"/>
    <property type="evidence" value="ECO:0007669"/>
    <property type="project" value="UniProtKB-UniRule"/>
</dbReference>
<keyword evidence="13 19" id="KW-0342">GTP-binding</keyword>
<feature type="binding site" evidence="19">
    <location>
        <position position="364"/>
    </location>
    <ligand>
        <name>GTP</name>
        <dbReference type="ChEBI" id="CHEBI:37565"/>
    </ligand>
</feature>
<dbReference type="GO" id="GO:0003935">
    <property type="term" value="F:GTP cyclohydrolase II activity"/>
    <property type="evidence" value="ECO:0007669"/>
    <property type="project" value="UniProtKB-UniRule"/>
</dbReference>
<comment type="catalytic activity">
    <reaction evidence="1 19">
        <text>D-ribulose 5-phosphate = (2S)-2-hydroxy-3-oxobutyl phosphate + formate + H(+)</text>
        <dbReference type="Rhea" id="RHEA:18457"/>
        <dbReference type="ChEBI" id="CHEBI:15378"/>
        <dbReference type="ChEBI" id="CHEBI:15740"/>
        <dbReference type="ChEBI" id="CHEBI:58121"/>
        <dbReference type="ChEBI" id="CHEBI:58830"/>
        <dbReference type="EC" id="4.1.99.12"/>
    </reaction>
</comment>
<dbReference type="Proteomes" id="UP000777784">
    <property type="component" value="Unassembled WGS sequence"/>
</dbReference>
<comment type="caution">
    <text evidence="21">The sequence shown here is derived from an EMBL/GenBank/DDBJ whole genome shotgun (WGS) entry which is preliminary data.</text>
</comment>
<dbReference type="NCBIfam" id="TIGR00506">
    <property type="entry name" value="ribB"/>
    <property type="match status" value="1"/>
</dbReference>
<evidence type="ECO:0000256" key="17">
    <source>
        <dbReference type="ARBA" id="ARBA00043932"/>
    </source>
</evidence>
<dbReference type="SUPFAM" id="SSF142695">
    <property type="entry name" value="RibA-like"/>
    <property type="match status" value="1"/>
</dbReference>
<dbReference type="HAMAP" id="MF_00180">
    <property type="entry name" value="RibB"/>
    <property type="match status" value="1"/>
</dbReference>
<feature type="active site" description="Nucleophile; for GTP cyclohydrolase activity" evidence="19">
    <location>
        <position position="338"/>
    </location>
</feature>
<feature type="binding site" evidence="19">
    <location>
        <position position="277"/>
    </location>
    <ligand>
        <name>Zn(2+)</name>
        <dbReference type="ChEBI" id="CHEBI:29105"/>
        <note>catalytic</note>
    </ligand>
</feature>
<evidence type="ECO:0000256" key="7">
    <source>
        <dbReference type="ARBA" id="ARBA00022619"/>
    </source>
</evidence>
<dbReference type="PANTHER" id="PTHR21327:SF18">
    <property type="entry name" value="3,4-DIHYDROXY-2-BUTANONE 4-PHOSPHATE SYNTHASE"/>
    <property type="match status" value="1"/>
</dbReference>
<evidence type="ECO:0000256" key="9">
    <source>
        <dbReference type="ARBA" id="ARBA00022741"/>
    </source>
</evidence>
<feature type="site" description="Essential for DHBP synthase activity" evidence="19">
    <location>
        <position position="133"/>
    </location>
</feature>
<dbReference type="PANTHER" id="PTHR21327">
    <property type="entry name" value="GTP CYCLOHYDROLASE II-RELATED"/>
    <property type="match status" value="1"/>
</dbReference>
<feature type="binding site" evidence="19">
    <location>
        <begin position="259"/>
        <end position="263"/>
    </location>
    <ligand>
        <name>GTP</name>
        <dbReference type="ChEBI" id="CHEBI:37565"/>
    </ligand>
</feature>
<feature type="binding site" evidence="19">
    <location>
        <position position="280"/>
    </location>
    <ligand>
        <name>GTP</name>
        <dbReference type="ChEBI" id="CHEBI:37565"/>
    </ligand>
</feature>
<dbReference type="InterPro" id="IPR000926">
    <property type="entry name" value="RibA"/>
</dbReference>
<dbReference type="InterPro" id="IPR032677">
    <property type="entry name" value="GTP_cyclohydro_II"/>
</dbReference>
<evidence type="ECO:0000256" key="15">
    <source>
        <dbReference type="ARBA" id="ARBA00023239"/>
    </source>
</evidence>
<evidence type="ECO:0000313" key="22">
    <source>
        <dbReference type="Proteomes" id="UP000777784"/>
    </source>
</evidence>
<dbReference type="SUPFAM" id="SSF55821">
    <property type="entry name" value="YrdC/RibB"/>
    <property type="match status" value="1"/>
</dbReference>
<feature type="binding site" evidence="19">
    <location>
        <position position="264"/>
    </location>
    <ligand>
        <name>Zn(2+)</name>
        <dbReference type="ChEBI" id="CHEBI:29105"/>
        <note>catalytic</note>
    </ligand>
</feature>
<dbReference type="EC" id="3.5.4.25" evidence="19"/>
<comment type="cofactor">
    <cofactor evidence="19">
        <name>Zn(2+)</name>
        <dbReference type="ChEBI" id="CHEBI:29105"/>
    </cofactor>
    <text evidence="19">Binds 1 zinc ion per subunit.</text>
</comment>
<dbReference type="AlphaFoldDB" id="A0A948RXS1"/>
<dbReference type="EMBL" id="JAHJDP010000107">
    <property type="protein sequence ID" value="MBU2692988.1"/>
    <property type="molecule type" value="Genomic_DNA"/>
</dbReference>
<dbReference type="CDD" id="cd00641">
    <property type="entry name" value="GTP_cyclohydro2"/>
    <property type="match status" value="1"/>
</dbReference>
<comment type="similarity">
    <text evidence="19">In the C-terminal section; belongs to the GTP cyclohydrolase II family.</text>
</comment>
<dbReference type="GO" id="GO:0008686">
    <property type="term" value="F:3,4-dihydroxy-2-butanone-4-phosphate synthase activity"/>
    <property type="evidence" value="ECO:0007669"/>
    <property type="project" value="UniProtKB-UniRule"/>
</dbReference>
<dbReference type="GO" id="GO:0005525">
    <property type="term" value="F:GTP binding"/>
    <property type="evidence" value="ECO:0007669"/>
    <property type="project" value="UniProtKB-KW"/>
</dbReference>
<keyword evidence="7 19" id="KW-0686">Riboflavin biosynthesis</keyword>
<feature type="binding site" evidence="19">
    <location>
        <position position="359"/>
    </location>
    <ligand>
        <name>GTP</name>
        <dbReference type="ChEBI" id="CHEBI:37565"/>
    </ligand>
</feature>
<dbReference type="Gene3D" id="3.40.50.10990">
    <property type="entry name" value="GTP cyclohydrolase II"/>
    <property type="match status" value="1"/>
</dbReference>
<feature type="binding site" evidence="19">
    <location>
        <position position="35"/>
    </location>
    <ligand>
        <name>Mg(2+)</name>
        <dbReference type="ChEBI" id="CHEBI:18420"/>
        <label>1</label>
    </ligand>
</feature>
<evidence type="ECO:0000313" key="21">
    <source>
        <dbReference type="EMBL" id="MBU2692988.1"/>
    </source>
</evidence>
<evidence type="ECO:0000256" key="12">
    <source>
        <dbReference type="ARBA" id="ARBA00022842"/>
    </source>
</evidence>
<dbReference type="FunFam" id="3.40.50.10990:FF:000001">
    <property type="entry name" value="Riboflavin biosynthesis protein RibBA"/>
    <property type="match status" value="1"/>
</dbReference>
<dbReference type="HAMAP" id="MF_00179">
    <property type="entry name" value="RibA"/>
    <property type="match status" value="1"/>
</dbReference>
<dbReference type="NCBIfam" id="TIGR00505">
    <property type="entry name" value="ribA"/>
    <property type="match status" value="1"/>
</dbReference>
<dbReference type="GO" id="GO:0008270">
    <property type="term" value="F:zinc ion binding"/>
    <property type="evidence" value="ECO:0007669"/>
    <property type="project" value="UniProtKB-UniRule"/>
</dbReference>
<evidence type="ECO:0000256" key="2">
    <source>
        <dbReference type="ARBA" id="ARBA00001936"/>
    </source>
</evidence>
<dbReference type="NCBIfam" id="NF006803">
    <property type="entry name" value="PRK09311.1"/>
    <property type="match status" value="1"/>
</dbReference>
<feature type="binding site" evidence="19">
    <location>
        <position position="150"/>
    </location>
    <ligand>
        <name>Mg(2+)</name>
        <dbReference type="ChEBI" id="CHEBI:18420"/>
        <label>2</label>
    </ligand>
</feature>
<dbReference type="GO" id="GO:0005829">
    <property type="term" value="C:cytosol"/>
    <property type="evidence" value="ECO:0007669"/>
    <property type="project" value="TreeGrafter"/>
</dbReference>
<evidence type="ECO:0000259" key="20">
    <source>
        <dbReference type="Pfam" id="PF00925"/>
    </source>
</evidence>
<keyword evidence="9 19" id="KW-0547">Nucleotide-binding</keyword>
<comment type="similarity">
    <text evidence="6 19">In the N-terminal section; belongs to the DHBP synthase family.</text>
</comment>
<evidence type="ECO:0000256" key="1">
    <source>
        <dbReference type="ARBA" id="ARBA00000141"/>
    </source>
</evidence>
<comment type="cofactor">
    <cofactor evidence="19">
        <name>Mg(2+)</name>
        <dbReference type="ChEBI" id="CHEBI:18420"/>
    </cofactor>
    <cofactor evidence="19">
        <name>Mn(2+)</name>
        <dbReference type="ChEBI" id="CHEBI:29035"/>
    </cofactor>
    <text evidence="19">Binds 2 divalent metal cations per subunit. Magnesium or manganese.</text>
</comment>
<proteinExistence type="inferred from homology"/>
<feature type="region of interest" description="GTP cyclohydrolase II" evidence="19">
    <location>
        <begin position="209"/>
        <end position="421"/>
    </location>
</feature>
<dbReference type="HAMAP" id="MF_01283">
    <property type="entry name" value="RibBA"/>
    <property type="match status" value="1"/>
</dbReference>
<feature type="site" description="Essential for DHBP synthase activity" evidence="19">
    <location>
        <position position="171"/>
    </location>
</feature>
<comment type="cofactor">
    <cofactor evidence="2">
        <name>Mn(2+)</name>
        <dbReference type="ChEBI" id="CHEBI:29035"/>
    </cofactor>
</comment>
<dbReference type="InterPro" id="IPR036144">
    <property type="entry name" value="RibA-like_sf"/>
</dbReference>
<dbReference type="GO" id="GO:0000287">
    <property type="term" value="F:magnesium ion binding"/>
    <property type="evidence" value="ECO:0007669"/>
    <property type="project" value="UniProtKB-UniRule"/>
</dbReference>
<dbReference type="EC" id="4.1.99.12" evidence="19"/>
<dbReference type="Pfam" id="PF00926">
    <property type="entry name" value="DHBP_synthase"/>
    <property type="match status" value="1"/>
</dbReference>
<comment type="function">
    <text evidence="3 19">Catalyzes the conversion of D-ribulose 5-phosphate to formate and 3,4-dihydroxy-2-butanone 4-phosphate.</text>
</comment>
<evidence type="ECO:0000256" key="11">
    <source>
        <dbReference type="ARBA" id="ARBA00022833"/>
    </source>
</evidence>
<keyword evidence="16 19" id="KW-0511">Multifunctional enzyme</keyword>
<feature type="binding site" evidence="19">
    <location>
        <begin position="34"/>
        <end position="35"/>
    </location>
    <ligand>
        <name>D-ribulose 5-phosphate</name>
        <dbReference type="ChEBI" id="CHEBI:58121"/>
    </ligand>
</feature>
<accession>A0A948RXS1</accession>
<evidence type="ECO:0000256" key="14">
    <source>
        <dbReference type="ARBA" id="ARBA00023211"/>
    </source>
</evidence>
<dbReference type="InterPro" id="IPR000422">
    <property type="entry name" value="DHBP_synthase_RibB"/>
</dbReference>
<feature type="binding site" evidence="19">
    <location>
        <begin position="302"/>
        <end position="304"/>
    </location>
    <ligand>
        <name>GTP</name>
        <dbReference type="ChEBI" id="CHEBI:37565"/>
    </ligand>
</feature>
<protein>
    <recommendedName>
        <fullName evidence="19">Riboflavin biosynthesis protein RibBA</fullName>
    </recommendedName>
    <domain>
        <recommendedName>
            <fullName evidence="19">3,4-dihydroxy-2-butanone 4-phosphate synthase</fullName>
            <shortName evidence="19">DHBP synthase</shortName>
            <ecNumber evidence="19">4.1.99.12</ecNumber>
        </recommendedName>
    </domain>
    <domain>
        <recommendedName>
            <fullName evidence="19">GTP cyclohydrolase-2</fullName>
            <ecNumber evidence="19">3.5.4.25</ecNumber>
        </recommendedName>
        <alternativeName>
            <fullName evidence="19">GTP cyclohydrolase II</fullName>
        </alternativeName>
    </domain>
</protein>
<feature type="binding site" evidence="19">
    <location>
        <position position="171"/>
    </location>
    <ligand>
        <name>D-ribulose 5-phosphate</name>
        <dbReference type="ChEBI" id="CHEBI:58121"/>
    </ligand>
</feature>
<evidence type="ECO:0000256" key="3">
    <source>
        <dbReference type="ARBA" id="ARBA00002284"/>
    </source>
</evidence>
<feature type="binding site" evidence="19">
    <location>
        <position position="324"/>
    </location>
    <ligand>
        <name>GTP</name>
        <dbReference type="ChEBI" id="CHEBI:37565"/>
    </ligand>
</feature>
<feature type="binding site" evidence="19">
    <location>
        <position position="275"/>
    </location>
    <ligand>
        <name>Zn(2+)</name>
        <dbReference type="ChEBI" id="CHEBI:29105"/>
        <note>catalytic</note>
    </ligand>
</feature>
<comment type="catalytic activity">
    <reaction evidence="18 19">
        <text>GTP + 4 H2O = 2,5-diamino-6-hydroxy-4-(5-phosphoribosylamino)-pyrimidine + formate + 2 phosphate + 3 H(+)</text>
        <dbReference type="Rhea" id="RHEA:23704"/>
        <dbReference type="ChEBI" id="CHEBI:15377"/>
        <dbReference type="ChEBI" id="CHEBI:15378"/>
        <dbReference type="ChEBI" id="CHEBI:15740"/>
        <dbReference type="ChEBI" id="CHEBI:37565"/>
        <dbReference type="ChEBI" id="CHEBI:43474"/>
        <dbReference type="ChEBI" id="CHEBI:58614"/>
        <dbReference type="EC" id="3.5.4.25"/>
    </reaction>
</comment>
<comment type="function">
    <text evidence="17 19">Catalyzes the conversion of GTP to 2,5-diamino-6-ribosylamino-4(3H)-pyrimidinone 5'-phosphate (DARP), formate and pyrophosphate.</text>
</comment>
<dbReference type="PIRSF" id="PIRSF001259">
    <property type="entry name" value="RibA"/>
    <property type="match status" value="1"/>
</dbReference>
<evidence type="ECO:0000256" key="6">
    <source>
        <dbReference type="ARBA" id="ARBA00005520"/>
    </source>
</evidence>
<organism evidence="21 22">
    <name type="scientific">Eiseniibacteriota bacterium</name>
    <dbReference type="NCBI Taxonomy" id="2212470"/>
    <lineage>
        <taxon>Bacteria</taxon>
        <taxon>Candidatus Eiseniibacteriota</taxon>
    </lineage>
</organism>
<keyword evidence="15 19" id="KW-0456">Lyase</keyword>
<feature type="domain" description="GTP cyclohydrolase II" evidence="20">
    <location>
        <begin position="216"/>
        <end position="380"/>
    </location>
</feature>
<feature type="active site" description="Proton acceptor; for GTP cyclohydrolase activity" evidence="19">
    <location>
        <position position="336"/>
    </location>
</feature>
<evidence type="ECO:0000256" key="10">
    <source>
        <dbReference type="ARBA" id="ARBA00022801"/>
    </source>
</evidence>
<evidence type="ECO:0000256" key="16">
    <source>
        <dbReference type="ARBA" id="ARBA00023268"/>
    </source>
</evidence>
<dbReference type="FunFam" id="3.90.870.10:FF:000001">
    <property type="entry name" value="Riboflavin biosynthesis protein RibBA"/>
    <property type="match status" value="1"/>
</dbReference>
<dbReference type="Pfam" id="PF00925">
    <property type="entry name" value="GTP_cyclohydro2"/>
    <property type="match status" value="1"/>
</dbReference>
<reference evidence="21" key="1">
    <citation type="submission" date="2021-05" db="EMBL/GenBank/DDBJ databases">
        <title>Energy efficiency and biological interactions define the core microbiome of deep oligotrophic groundwater.</title>
        <authorList>
            <person name="Mehrshad M."/>
            <person name="Lopez-Fernandez M."/>
            <person name="Bell E."/>
            <person name="Bernier-Latmani R."/>
            <person name="Bertilsson S."/>
            <person name="Dopson M."/>
        </authorList>
    </citation>
    <scope>NUCLEOTIDE SEQUENCE</scope>
    <source>
        <strain evidence="21">Modern_marine.mb.64</strain>
    </source>
</reference>
<feature type="binding site" evidence="19">
    <location>
        <position position="35"/>
    </location>
    <ligand>
        <name>Mg(2+)</name>
        <dbReference type="ChEBI" id="CHEBI:18420"/>
        <label>2</label>
    </ligand>
</feature>
<evidence type="ECO:0000256" key="13">
    <source>
        <dbReference type="ARBA" id="ARBA00023134"/>
    </source>
</evidence>
<evidence type="ECO:0000256" key="18">
    <source>
        <dbReference type="ARBA" id="ARBA00049295"/>
    </source>
</evidence>
<dbReference type="Gene3D" id="3.90.870.10">
    <property type="entry name" value="DHBP synthase"/>
    <property type="match status" value="1"/>
</dbReference>
<dbReference type="GO" id="GO:0030145">
    <property type="term" value="F:manganese ion binding"/>
    <property type="evidence" value="ECO:0007669"/>
    <property type="project" value="UniProtKB-UniRule"/>
</dbReference>
<keyword evidence="14 19" id="KW-0464">Manganese</keyword>
<comment type="pathway">
    <text evidence="5 19">Cofactor biosynthesis; riboflavin biosynthesis; 2-hydroxy-3-oxobutyl phosphate from D-ribulose 5-phosphate: step 1/1.</text>
</comment>
<name>A0A948RXS1_UNCEI</name>
<keyword evidence="10 19" id="KW-0378">Hydrolase</keyword>
<evidence type="ECO:0000256" key="5">
    <source>
        <dbReference type="ARBA" id="ARBA00004904"/>
    </source>
</evidence>
<feature type="binding site" evidence="19">
    <location>
        <position position="39"/>
    </location>
    <ligand>
        <name>D-ribulose 5-phosphate</name>
        <dbReference type="ChEBI" id="CHEBI:58121"/>
    </ligand>
</feature>
<keyword evidence="11 19" id="KW-0862">Zinc</keyword>
<gene>
    <name evidence="19" type="primary">ribBA</name>
    <name evidence="21" type="ORF">KJ970_18880</name>
</gene>
<evidence type="ECO:0000256" key="19">
    <source>
        <dbReference type="HAMAP-Rule" id="MF_01283"/>
    </source>
</evidence>
<comment type="pathway">
    <text evidence="4 19">Cofactor biosynthesis; riboflavin biosynthesis; 5-amino-6-(D-ribitylamino)uracil from GTP: step 1/4.</text>
</comment>